<dbReference type="RefSeq" id="WP_139198596.1">
    <property type="nucleotide sequence ID" value="NZ_FNFD01000016.1"/>
</dbReference>
<evidence type="ECO:0000313" key="2">
    <source>
        <dbReference type="EMBL" id="SDL19677.1"/>
    </source>
</evidence>
<accession>A0A1G9I352</accession>
<organism evidence="2 3">
    <name type="scientific">Pseudomonas indica</name>
    <dbReference type="NCBI Taxonomy" id="137658"/>
    <lineage>
        <taxon>Bacteria</taxon>
        <taxon>Pseudomonadati</taxon>
        <taxon>Pseudomonadota</taxon>
        <taxon>Gammaproteobacteria</taxon>
        <taxon>Pseudomonadales</taxon>
        <taxon>Pseudomonadaceae</taxon>
        <taxon>Pseudomonas</taxon>
    </lineage>
</organism>
<dbReference type="AlphaFoldDB" id="A0A1G9I352"/>
<feature type="region of interest" description="Disordered" evidence="1">
    <location>
        <begin position="1"/>
        <end position="44"/>
    </location>
</feature>
<keyword evidence="3" id="KW-1185">Reference proteome</keyword>
<protein>
    <recommendedName>
        <fullName evidence="4">Type III effector protein RopAA</fullName>
    </recommendedName>
</protein>
<gene>
    <name evidence="2" type="ORF">SAMN05216186_11652</name>
</gene>
<feature type="compositionally biased region" description="Polar residues" evidence="1">
    <location>
        <begin position="1"/>
        <end position="12"/>
    </location>
</feature>
<evidence type="ECO:0008006" key="4">
    <source>
        <dbReference type="Google" id="ProtNLM"/>
    </source>
</evidence>
<evidence type="ECO:0000256" key="1">
    <source>
        <dbReference type="SAM" id="MobiDB-lite"/>
    </source>
</evidence>
<dbReference type="Proteomes" id="UP000198706">
    <property type="component" value="Unassembled WGS sequence"/>
</dbReference>
<feature type="region of interest" description="Disordered" evidence="1">
    <location>
        <begin position="426"/>
        <end position="492"/>
    </location>
</feature>
<feature type="compositionally biased region" description="Basic and acidic residues" evidence="1">
    <location>
        <begin position="464"/>
        <end position="480"/>
    </location>
</feature>
<reference evidence="2 3" key="1">
    <citation type="submission" date="2016-10" db="EMBL/GenBank/DDBJ databases">
        <authorList>
            <person name="de Groot N.N."/>
        </authorList>
    </citation>
    <scope>NUCLEOTIDE SEQUENCE [LARGE SCALE GENOMIC DNA]</scope>
    <source>
        <strain evidence="2 3">JCM 21544</strain>
    </source>
</reference>
<feature type="compositionally biased region" description="Polar residues" evidence="1">
    <location>
        <begin position="31"/>
        <end position="44"/>
    </location>
</feature>
<dbReference type="EMBL" id="FNFD01000016">
    <property type="protein sequence ID" value="SDL19677.1"/>
    <property type="molecule type" value="Genomic_DNA"/>
</dbReference>
<sequence length="492" mass="50999">MHIGNSGNQSPLSLLGDSFRSDHDPDGGNVSGRSNAPSSTGATYMGSTRWVNTVIGVEAPEHSPNAVALRGKLHQIFEPHITGQNRQAFEQLIDQRAIRLNEMGETPESVEATLAKGQKLDRLSQGVVGAVRSVPFAIASRLIDTVPGLTAFAKTPQMIGFIAGLFSGAVDTVGGGSGLLKKATSDTQWLTAKPEQLEAVMADAAKAREPGLGRTATEVTVAFQTYSLRNVLRIGTAAVGADKLSEKGAAELDSWMSAAGGVAAGVASYAGLNAVSEQNHRVGPEYLLGRQDWEAQYTALKDVNPWKDPLINGGKRLLQIPVDATTETLSSIRNLGTATNLTLSVGILGGGFAGAVAAKAAATEAAKKAGIGAVGTAAIGQAVNTAVSAPVFGVWTTAAVLGGPVFDKAASLIQQKAGSLLDQAANRLHGSPSGSQPLPSEPHDDTELETMEGGGQPSSGPNETGDHVVLEIREEEDQHHRQPPLNAAERNV</sequence>
<evidence type="ECO:0000313" key="3">
    <source>
        <dbReference type="Proteomes" id="UP000198706"/>
    </source>
</evidence>
<name>A0A1G9I352_9PSED</name>
<proteinExistence type="predicted"/>